<evidence type="ECO:0000256" key="1">
    <source>
        <dbReference type="SAM" id="MobiDB-lite"/>
    </source>
</evidence>
<sequence length="319" mass="37700">MTSKCGRKKILPMQIINLLYPFEKCMKKMYFIPVDIRYVYRFYLYVKFIVVNETLPLIANNEKRRQQRSIINLKQLPTSLNVPIQNDSMPSTSGSSTKAISSQHTEKTTIESSIKRKKFDEFNDLPTKQQLRQRTTIKAIEESNAKLKCEIFENCKLIQEMFTNFTVGPLNTEQTQQEGKVKQQLKRKDTKHMWWNALMTKACHKLFQTNKNPSDAEIEHVFKLQIQTDHPEKMRELSSLNGWSKLWDASYSIISSYVRKIKNTVYAIFNLFTCKPNKFTNPEEVRHWKESETVKNARLNLWNKMDNDPDSLYFIEFIL</sequence>
<reference evidence="2" key="1">
    <citation type="submission" date="2020-05" db="EMBL/GenBank/DDBJ databases">
        <authorList>
            <person name="Rincon C."/>
            <person name="Sanders R I."/>
            <person name="Robbins C."/>
            <person name="Chaturvedi A."/>
        </authorList>
    </citation>
    <scope>NUCLEOTIDE SEQUENCE</scope>
    <source>
        <strain evidence="2">CHB12</strain>
    </source>
</reference>
<organism evidence="2 3">
    <name type="scientific">Rhizophagus irregularis</name>
    <dbReference type="NCBI Taxonomy" id="588596"/>
    <lineage>
        <taxon>Eukaryota</taxon>
        <taxon>Fungi</taxon>
        <taxon>Fungi incertae sedis</taxon>
        <taxon>Mucoromycota</taxon>
        <taxon>Glomeromycotina</taxon>
        <taxon>Glomeromycetes</taxon>
        <taxon>Glomerales</taxon>
        <taxon>Glomeraceae</taxon>
        <taxon>Rhizophagus</taxon>
    </lineage>
</organism>
<dbReference type="EMBL" id="CAGKOT010000047">
    <property type="protein sequence ID" value="CAB5382849.1"/>
    <property type="molecule type" value="Genomic_DNA"/>
</dbReference>
<dbReference type="Proteomes" id="UP000684084">
    <property type="component" value="Unassembled WGS sequence"/>
</dbReference>
<dbReference type="AlphaFoldDB" id="A0A916EF50"/>
<dbReference type="OrthoDB" id="2304866at2759"/>
<proteinExistence type="predicted"/>
<feature type="compositionally biased region" description="Low complexity" evidence="1">
    <location>
        <begin position="91"/>
        <end position="102"/>
    </location>
</feature>
<evidence type="ECO:0000313" key="2">
    <source>
        <dbReference type="EMBL" id="CAB5382849.1"/>
    </source>
</evidence>
<gene>
    <name evidence="2" type="ORF">CHRIB12_LOCUS18145</name>
</gene>
<name>A0A916EF50_9GLOM</name>
<comment type="caution">
    <text evidence="2">The sequence shown here is derived from an EMBL/GenBank/DDBJ whole genome shotgun (WGS) entry which is preliminary data.</text>
</comment>
<feature type="region of interest" description="Disordered" evidence="1">
    <location>
        <begin position="84"/>
        <end position="107"/>
    </location>
</feature>
<evidence type="ECO:0000313" key="3">
    <source>
        <dbReference type="Proteomes" id="UP000684084"/>
    </source>
</evidence>
<accession>A0A916EF50</accession>
<protein>
    <submittedName>
        <fullName evidence="2">Uncharacterized protein</fullName>
    </submittedName>
</protein>
<dbReference type="VEuPathDB" id="FungiDB:RhiirFUN_016250"/>